<evidence type="ECO:0000259" key="1">
    <source>
        <dbReference type="Pfam" id="PF13614"/>
    </source>
</evidence>
<dbReference type="Proteomes" id="UP000051155">
    <property type="component" value="Unassembled WGS sequence"/>
</dbReference>
<protein>
    <submittedName>
        <fullName evidence="2">Chromosome partition ing atpase</fullName>
    </submittedName>
</protein>
<evidence type="ECO:0000313" key="2">
    <source>
        <dbReference type="EMBL" id="KRL32788.1"/>
    </source>
</evidence>
<name>A0A0R1PRP3_9LACO</name>
<feature type="domain" description="AAA" evidence="1">
    <location>
        <begin position="15"/>
        <end position="190"/>
    </location>
</feature>
<dbReference type="InterPro" id="IPR025669">
    <property type="entry name" value="AAA_dom"/>
</dbReference>
<reference evidence="2 3" key="1">
    <citation type="journal article" date="2015" name="Genome Announc.">
        <title>Expanding the biotechnology potential of lactobacilli through comparative genomics of 213 strains and associated genera.</title>
        <authorList>
            <person name="Sun Z."/>
            <person name="Harris H.M."/>
            <person name="McCann A."/>
            <person name="Guo C."/>
            <person name="Argimon S."/>
            <person name="Zhang W."/>
            <person name="Yang X."/>
            <person name="Jeffery I.B."/>
            <person name="Cooney J.C."/>
            <person name="Kagawa T.F."/>
            <person name="Liu W."/>
            <person name="Song Y."/>
            <person name="Salvetti E."/>
            <person name="Wrobel A."/>
            <person name="Rasinkangas P."/>
            <person name="Parkhill J."/>
            <person name="Rea M.C."/>
            <person name="O'Sullivan O."/>
            <person name="Ritari J."/>
            <person name="Douillard F.P."/>
            <person name="Paul Ross R."/>
            <person name="Yang R."/>
            <person name="Briner A.E."/>
            <person name="Felis G.E."/>
            <person name="de Vos W.M."/>
            <person name="Barrangou R."/>
            <person name="Klaenhammer T.R."/>
            <person name="Caufield P.W."/>
            <person name="Cui Y."/>
            <person name="Zhang H."/>
            <person name="O'Toole P.W."/>
        </authorList>
    </citation>
    <scope>NUCLEOTIDE SEQUENCE [LARGE SCALE GENOMIC DNA]</scope>
    <source>
        <strain evidence="2 3">DSM 19971</strain>
    </source>
</reference>
<dbReference type="PANTHER" id="PTHR13696">
    <property type="entry name" value="P-LOOP CONTAINING NUCLEOSIDE TRIPHOSPHATE HYDROLASE"/>
    <property type="match status" value="1"/>
</dbReference>
<comment type="caution">
    <text evidence="2">The sequence shown here is derived from an EMBL/GenBank/DDBJ whole genome shotgun (WGS) entry which is preliminary data.</text>
</comment>
<dbReference type="AlphaFoldDB" id="A0A0R1PRP3"/>
<dbReference type="InterPro" id="IPR027417">
    <property type="entry name" value="P-loop_NTPase"/>
</dbReference>
<evidence type="ECO:0000313" key="3">
    <source>
        <dbReference type="Proteomes" id="UP000051155"/>
    </source>
</evidence>
<dbReference type="PATRIC" id="fig|1423812.3.peg.2370"/>
<gene>
    <name evidence="2" type="ORF">FD20_GL002227</name>
</gene>
<organism evidence="2 3">
    <name type="scientific">Liquorilactobacillus uvarum DSM 19971</name>
    <dbReference type="NCBI Taxonomy" id="1423812"/>
    <lineage>
        <taxon>Bacteria</taxon>
        <taxon>Bacillati</taxon>
        <taxon>Bacillota</taxon>
        <taxon>Bacilli</taxon>
        <taxon>Lactobacillales</taxon>
        <taxon>Lactobacillaceae</taxon>
        <taxon>Liquorilactobacillus</taxon>
    </lineage>
</organism>
<dbReference type="SUPFAM" id="SSF52540">
    <property type="entry name" value="P-loop containing nucleoside triphosphate hydrolases"/>
    <property type="match status" value="1"/>
</dbReference>
<sequence>MNTSYLLLERGAKLTKTITISNFKGGVGKSTTNVLFAYLLATKKNKKVLLIDFDPQANASEIIAKTFPDNIIEPKQSFFTGLKNTDLTQSITHFTGSLDMLVGDWKLVGLPDMLEDFKKEERKYLLRELLKPIKDNYDYILIDTPPTLSEYTNNAILASDYVIAVLQTQEQAYSSTLKFISYLQDLSEGYSSEFDLLGVIQYLVKVNGKVDNEIIEDAQKTLGVALFHYNVFQRERVKRFGRSGITDEDLWDKRALYMYEQVLDEAILRMEGE</sequence>
<proteinExistence type="predicted"/>
<dbReference type="Gene3D" id="3.40.50.300">
    <property type="entry name" value="P-loop containing nucleotide triphosphate hydrolases"/>
    <property type="match status" value="1"/>
</dbReference>
<dbReference type="EMBL" id="AZEG01000069">
    <property type="protein sequence ID" value="KRL32788.1"/>
    <property type="molecule type" value="Genomic_DNA"/>
</dbReference>
<accession>A0A0R1PRP3</accession>
<dbReference type="STRING" id="1423812.FD20_GL002227"/>
<keyword evidence="3" id="KW-1185">Reference proteome</keyword>
<dbReference type="PANTHER" id="PTHR13696:SF99">
    <property type="entry name" value="COBYRINIC ACID AC-DIAMIDE SYNTHASE"/>
    <property type="match status" value="1"/>
</dbReference>
<dbReference type="InterPro" id="IPR050678">
    <property type="entry name" value="DNA_Partitioning_ATPase"/>
</dbReference>
<dbReference type="Pfam" id="PF13614">
    <property type="entry name" value="AAA_31"/>
    <property type="match status" value="1"/>
</dbReference>
<dbReference type="CDD" id="cd02042">
    <property type="entry name" value="ParAB_family"/>
    <property type="match status" value="1"/>
</dbReference>